<dbReference type="InterPro" id="IPR056906">
    <property type="entry name" value="ORF2/G2P_dom"/>
</dbReference>
<name>A0A8F5MJ24_9VIRU</name>
<evidence type="ECO:0000313" key="2">
    <source>
        <dbReference type="EMBL" id="QXN75093.1"/>
    </source>
</evidence>
<organism evidence="2">
    <name type="scientific">Microvirus mar23</name>
    <dbReference type="NCBI Taxonomy" id="2851156"/>
    <lineage>
        <taxon>Viruses</taxon>
        <taxon>Monodnaviria</taxon>
        <taxon>Sangervirae</taxon>
        <taxon>Phixviricota</taxon>
        <taxon>Malgrandaviricetes</taxon>
        <taxon>Petitvirales</taxon>
        <taxon>Microviridae</taxon>
    </lineage>
</organism>
<proteinExistence type="predicted"/>
<feature type="domain" description="Replication-associated protein ORF2/G2P" evidence="1">
    <location>
        <begin position="62"/>
        <end position="183"/>
    </location>
</feature>
<dbReference type="EMBL" id="MZ089769">
    <property type="protein sequence ID" value="QXN75093.1"/>
    <property type="molecule type" value="Genomic_DNA"/>
</dbReference>
<sequence>MMACLNPISIPNPNLGKCPTRHLNTKSKYITVPCGKCPACLTQKRMDMVNRFKLEASASDFNYFFTLTYDEINVPTLATLYPDSDEARAFPELQVVDKCGVQLFLQRLRNSFRDCGTPAQLRYAICSEYGPTKVRPHYHGILFGTPPEWNAAIEIQRAWPLGYVSVGHLLDGGCGYVGKYMFKASVAPSMEANPKWSNFFLCSRKPPIGYYGLSHKLIEYINKNGTRRIKIKSGEEIQVPYVLLSKFLSERQVQRLRAIEHIKSSDYNDTRLDKVSFTEGSLANGLRYLDTLKESEWNIKLNNINRSKLQSKDL</sequence>
<accession>A0A8F5MJ24</accession>
<evidence type="ECO:0000259" key="1">
    <source>
        <dbReference type="Pfam" id="PF23343"/>
    </source>
</evidence>
<dbReference type="Pfam" id="PF23343">
    <property type="entry name" value="REP_ORF2-G2P"/>
    <property type="match status" value="1"/>
</dbReference>
<protein>
    <submittedName>
        <fullName evidence="2">Replication initiator protein</fullName>
    </submittedName>
</protein>
<reference evidence="2" key="1">
    <citation type="submission" date="2021-04" db="EMBL/GenBank/DDBJ databases">
        <title>Genomes of microviruses identified in yellow-bellied marmot fecal samples.</title>
        <authorList>
            <person name="Varsani A."/>
            <person name="Kraberger S."/>
            <person name="Chatterjee A."/>
            <person name="Richet C."/>
            <person name="Fontenele R.S."/>
            <person name="Schmidlin K."/>
            <person name="Blumstein D.T."/>
        </authorList>
    </citation>
    <scope>NUCLEOTIDE SEQUENCE</scope>
    <source>
        <strain evidence="2">Mar23</strain>
    </source>
</reference>